<dbReference type="GO" id="GO:0005811">
    <property type="term" value="C:lipid droplet"/>
    <property type="evidence" value="ECO:0007669"/>
    <property type="project" value="TreeGrafter"/>
</dbReference>
<evidence type="ECO:0000256" key="8">
    <source>
        <dbReference type="ARBA" id="ARBA00023136"/>
    </source>
</evidence>
<dbReference type="AlphaFoldDB" id="A0A8J2LM27"/>
<evidence type="ECO:0000256" key="4">
    <source>
        <dbReference type="ARBA" id="ARBA00022857"/>
    </source>
</evidence>
<protein>
    <recommendedName>
        <fullName evidence="10">Short-chain dehydrogenase/reductase 3</fullName>
    </recommendedName>
    <alternativeName>
        <fullName evidence="11">Retinal short-chain dehydrogenase/reductase 1</fullName>
    </alternativeName>
</protein>
<comment type="caution">
    <text evidence="13">The sequence shown here is derived from an EMBL/GenBank/DDBJ whole genome shotgun (WGS) entry which is preliminary data.</text>
</comment>
<evidence type="ECO:0000256" key="10">
    <source>
        <dbReference type="ARBA" id="ARBA00068717"/>
    </source>
</evidence>
<feature type="transmembrane region" description="Helical" evidence="12">
    <location>
        <begin position="17"/>
        <end position="39"/>
    </location>
</feature>
<reference evidence="13" key="1">
    <citation type="submission" date="2021-06" db="EMBL/GenBank/DDBJ databases">
        <authorList>
            <person name="Hodson N. C."/>
            <person name="Mongue J. A."/>
            <person name="Jaron S. K."/>
        </authorList>
    </citation>
    <scope>NUCLEOTIDE SEQUENCE</scope>
</reference>
<keyword evidence="4" id="KW-0521">NADP</keyword>
<keyword evidence="7" id="KW-0443">Lipid metabolism</keyword>
<evidence type="ECO:0000256" key="2">
    <source>
        <dbReference type="ARBA" id="ARBA00006484"/>
    </source>
</evidence>
<dbReference type="GO" id="GO:0016020">
    <property type="term" value="C:membrane"/>
    <property type="evidence" value="ECO:0007669"/>
    <property type="project" value="UniProtKB-SubCell"/>
</dbReference>
<evidence type="ECO:0000256" key="3">
    <source>
        <dbReference type="ARBA" id="ARBA00022692"/>
    </source>
</evidence>
<dbReference type="InterPro" id="IPR002347">
    <property type="entry name" value="SDR_fam"/>
</dbReference>
<organism evidence="13 14">
    <name type="scientific">Allacma fusca</name>
    <dbReference type="NCBI Taxonomy" id="39272"/>
    <lineage>
        <taxon>Eukaryota</taxon>
        <taxon>Metazoa</taxon>
        <taxon>Ecdysozoa</taxon>
        <taxon>Arthropoda</taxon>
        <taxon>Hexapoda</taxon>
        <taxon>Collembola</taxon>
        <taxon>Symphypleona</taxon>
        <taxon>Sminthuridae</taxon>
        <taxon>Allacma</taxon>
    </lineage>
</organism>
<evidence type="ECO:0000256" key="11">
    <source>
        <dbReference type="ARBA" id="ARBA00082544"/>
    </source>
</evidence>
<gene>
    <name evidence="13" type="ORF">AFUS01_LOCUS35807</name>
</gene>
<evidence type="ECO:0000256" key="7">
    <source>
        <dbReference type="ARBA" id="ARBA00023098"/>
    </source>
</evidence>
<evidence type="ECO:0000256" key="9">
    <source>
        <dbReference type="ARBA" id="ARBA00059620"/>
    </source>
</evidence>
<accession>A0A8J2LM27</accession>
<keyword evidence="14" id="KW-1185">Reference proteome</keyword>
<evidence type="ECO:0000256" key="1">
    <source>
        <dbReference type="ARBA" id="ARBA00004141"/>
    </source>
</evidence>
<dbReference type="EMBL" id="CAJVCH010537282">
    <property type="protein sequence ID" value="CAG7825709.1"/>
    <property type="molecule type" value="Genomic_DNA"/>
</dbReference>
<comment type="function">
    <text evidence="9">Catalyzes the reduction of all-trans-retinal to all-trans-retinol in the presence of NADPH.</text>
</comment>
<evidence type="ECO:0000313" key="13">
    <source>
        <dbReference type="EMBL" id="CAG7825709.1"/>
    </source>
</evidence>
<evidence type="ECO:0000256" key="5">
    <source>
        <dbReference type="ARBA" id="ARBA00022989"/>
    </source>
</evidence>
<dbReference type="Proteomes" id="UP000708208">
    <property type="component" value="Unassembled WGS sequence"/>
</dbReference>
<dbReference type="PANTHER" id="PTHR24322">
    <property type="entry name" value="PKSB"/>
    <property type="match status" value="1"/>
</dbReference>
<sequence>MAMTDNVDQTNRLGAKLVWYIFVFWDFLVLTLFSIKVYFIEFFKLFFPPPPKSLKGERILITGSGNGIGREVCLQLAQSGATLIGWDIDEAANNELLQDLTDLGAKAYVYVVDISDRSTVEATAAKVKKDVGNVTIVINNAAIMPAHSFLGHNPRELERVFQINVFGQFWILREFLPSMLKNNKGHIVTVCSAAGIIGTRNMVPYVGTKHAVHGYLEALKDELRHMPEKPRINFTTVYPCSVNTALTGGVNCFTKFPSLLPVLEPEYVARELIDAMRRNYEYIYLPKLVKLCGVYGKSLPMEVQRAATDFLQVYVEPIQ</sequence>
<dbReference type="GO" id="GO:0052650">
    <property type="term" value="F:all-trans-retinol dehydrogenase (NADP+) activity"/>
    <property type="evidence" value="ECO:0007669"/>
    <property type="project" value="UniProtKB-ARBA"/>
</dbReference>
<name>A0A8J2LM27_9HEXA</name>
<keyword evidence="8 12" id="KW-0472">Membrane</keyword>
<dbReference type="CDD" id="cd05339">
    <property type="entry name" value="17beta-HSDXI-like_SDR_c"/>
    <property type="match status" value="1"/>
</dbReference>
<comment type="subcellular location">
    <subcellularLocation>
        <location evidence="1">Membrane</location>
        <topology evidence="1">Multi-pass membrane protein</topology>
    </subcellularLocation>
</comment>
<proteinExistence type="inferred from homology"/>
<comment type="similarity">
    <text evidence="2">Belongs to the short-chain dehydrogenases/reductases (SDR) family.</text>
</comment>
<keyword evidence="5 12" id="KW-1133">Transmembrane helix</keyword>
<evidence type="ECO:0000256" key="12">
    <source>
        <dbReference type="SAM" id="Phobius"/>
    </source>
</evidence>
<dbReference type="PANTHER" id="PTHR24322:SF736">
    <property type="entry name" value="RETINOL DEHYDROGENASE 10"/>
    <property type="match status" value="1"/>
</dbReference>
<keyword evidence="6" id="KW-0560">Oxidoreductase</keyword>
<evidence type="ECO:0000313" key="14">
    <source>
        <dbReference type="Proteomes" id="UP000708208"/>
    </source>
</evidence>
<evidence type="ECO:0000256" key="6">
    <source>
        <dbReference type="ARBA" id="ARBA00023002"/>
    </source>
</evidence>
<dbReference type="FunFam" id="3.40.50.720:FF:000131">
    <property type="entry name" value="Short-chain dehydrogenase/reductase 3"/>
    <property type="match status" value="1"/>
</dbReference>
<dbReference type="OrthoDB" id="5840532at2759"/>
<keyword evidence="3 12" id="KW-0812">Transmembrane</keyword>
<dbReference type="Pfam" id="PF00106">
    <property type="entry name" value="adh_short"/>
    <property type="match status" value="1"/>
</dbReference>